<dbReference type="RefSeq" id="WP_166651801.1">
    <property type="nucleotide sequence ID" value="NZ_SNXS01000001.1"/>
</dbReference>
<dbReference type="EMBL" id="SNXS01000001">
    <property type="protein sequence ID" value="TDP74149.1"/>
    <property type="molecule type" value="Genomic_DNA"/>
</dbReference>
<evidence type="ECO:0000256" key="1">
    <source>
        <dbReference type="SAM" id="SignalP"/>
    </source>
</evidence>
<dbReference type="InParanoid" id="A0A4R6QTG6"/>
<evidence type="ECO:0000313" key="2">
    <source>
        <dbReference type="EMBL" id="TDP74149.1"/>
    </source>
</evidence>
<evidence type="ECO:0000313" key="3">
    <source>
        <dbReference type="Proteomes" id="UP000295361"/>
    </source>
</evidence>
<protein>
    <submittedName>
        <fullName evidence="2">Putative secreted protein with PEP-CTERM sorting signal</fullName>
    </submittedName>
</protein>
<dbReference type="NCBIfam" id="TIGR02595">
    <property type="entry name" value="PEP_CTERM"/>
    <property type="match status" value="1"/>
</dbReference>
<dbReference type="InterPro" id="IPR013424">
    <property type="entry name" value="Ice-binding_C"/>
</dbReference>
<keyword evidence="3" id="KW-1185">Reference proteome</keyword>
<organism evidence="2 3">
    <name type="scientific">Roseateles toxinivorans</name>
    <dbReference type="NCBI Taxonomy" id="270368"/>
    <lineage>
        <taxon>Bacteria</taxon>
        <taxon>Pseudomonadati</taxon>
        <taxon>Pseudomonadota</taxon>
        <taxon>Betaproteobacteria</taxon>
        <taxon>Burkholderiales</taxon>
        <taxon>Sphaerotilaceae</taxon>
        <taxon>Roseateles</taxon>
    </lineage>
</organism>
<feature type="signal peptide" evidence="1">
    <location>
        <begin position="1"/>
        <end position="24"/>
    </location>
</feature>
<accession>A0A4R6QTG6</accession>
<sequence>MTPFLRKTLVAAGLALGLLGGAQAVPLADLLGGSSLTAGNLIFDSFSVTAFSASDPARSFNPANVDVSALTDGGAHPGQGLLFTVSNEELGVVGDDVFAFVDLALSFRASTTSAGWLIKGATTTIALASVGSSTGLNDGSNDNGSYIHETYGGGAGLSDLGVNAVEFSYLNSLQTSLLTQSAAFAPVSQVWAAKNILVWATEATDDASLTSFEQRFSPSPIPEPTTVLLLVTGLAVLLTARRSRL</sequence>
<reference evidence="2 3" key="1">
    <citation type="submission" date="2019-03" db="EMBL/GenBank/DDBJ databases">
        <title>Genomic Encyclopedia of Type Strains, Phase IV (KMG-IV): sequencing the most valuable type-strain genomes for metagenomic binning, comparative biology and taxonomic classification.</title>
        <authorList>
            <person name="Goeker M."/>
        </authorList>
    </citation>
    <scope>NUCLEOTIDE SEQUENCE [LARGE SCALE GENOMIC DNA]</scope>
    <source>
        <strain evidence="2 3">DSM 16998</strain>
    </source>
</reference>
<gene>
    <name evidence="2" type="ORF">DES47_101201</name>
</gene>
<keyword evidence="1" id="KW-0732">Signal</keyword>
<name>A0A4R6QTG6_9BURK</name>
<dbReference type="AlphaFoldDB" id="A0A4R6QTG6"/>
<feature type="chain" id="PRO_5020759291" evidence="1">
    <location>
        <begin position="25"/>
        <end position="245"/>
    </location>
</feature>
<dbReference type="Proteomes" id="UP000295361">
    <property type="component" value="Unassembled WGS sequence"/>
</dbReference>
<proteinExistence type="predicted"/>
<comment type="caution">
    <text evidence="2">The sequence shown here is derived from an EMBL/GenBank/DDBJ whole genome shotgun (WGS) entry which is preliminary data.</text>
</comment>